<evidence type="ECO:0000256" key="3">
    <source>
        <dbReference type="ARBA" id="ARBA00022723"/>
    </source>
</evidence>
<feature type="binding site" evidence="5">
    <location>
        <position position="212"/>
    </location>
    <ligand>
        <name>Mg(2+)</name>
        <dbReference type="ChEBI" id="CHEBI:18420"/>
        <label>1</label>
        <note>catalytic</note>
    </ligand>
</feature>
<dbReference type="EC" id="3.1.3.25" evidence="2"/>
<keyword evidence="3 5" id="KW-0479">Metal-binding</keyword>
<dbReference type="KEGG" id="cok:COCCU_09130"/>
<feature type="binding site" evidence="5">
    <location>
        <position position="81"/>
    </location>
    <ligand>
        <name>Mg(2+)</name>
        <dbReference type="ChEBI" id="CHEBI:18420"/>
        <label>1</label>
        <note>catalytic</note>
    </ligand>
</feature>
<dbReference type="Proteomes" id="UP000424462">
    <property type="component" value="Chromosome"/>
</dbReference>
<comment type="cofactor">
    <cofactor evidence="5">
        <name>Mg(2+)</name>
        <dbReference type="ChEBI" id="CHEBI:18420"/>
    </cofactor>
</comment>
<protein>
    <recommendedName>
        <fullName evidence="2">inositol-phosphate phosphatase</fullName>
        <ecNumber evidence="2">3.1.3.25</ecNumber>
    </recommendedName>
</protein>
<keyword evidence="7" id="KW-1185">Reference proteome</keyword>
<keyword evidence="6" id="KW-0378">Hydrolase</keyword>
<evidence type="ECO:0000256" key="1">
    <source>
        <dbReference type="ARBA" id="ARBA00001033"/>
    </source>
</evidence>
<dbReference type="GO" id="GO:0007165">
    <property type="term" value="P:signal transduction"/>
    <property type="evidence" value="ECO:0007669"/>
    <property type="project" value="TreeGrafter"/>
</dbReference>
<reference evidence="6 7" key="1">
    <citation type="submission" date="2019-11" db="EMBL/GenBank/DDBJ databases">
        <title>Complete genome sequence of Corynebacterium kalinowskii 1959, a novel Corynebacterium species isolated from soil of a small paddock in Vilsendorf, Germany.</title>
        <authorList>
            <person name="Schaffert L."/>
            <person name="Ruwe M."/>
            <person name="Milse J."/>
            <person name="Hanuschka K."/>
            <person name="Ortseifen V."/>
            <person name="Droste J."/>
            <person name="Brandt D."/>
            <person name="Schlueter L."/>
            <person name="Kutter Y."/>
            <person name="Vinke S."/>
            <person name="Viehoefer P."/>
            <person name="Jacob L."/>
            <person name="Luebke N.-C."/>
            <person name="Schulte-Berndt E."/>
            <person name="Hain C."/>
            <person name="Linder M."/>
            <person name="Schmidt P."/>
            <person name="Wollenschlaeger L."/>
            <person name="Luttermann T."/>
            <person name="Thieme E."/>
            <person name="Hassa J."/>
            <person name="Haak M."/>
            <person name="Wittchen M."/>
            <person name="Mentz A."/>
            <person name="Persicke M."/>
            <person name="Busche T."/>
            <person name="Ruckert C."/>
        </authorList>
    </citation>
    <scope>NUCLEOTIDE SEQUENCE [LARGE SCALE GENOMIC DNA]</scope>
    <source>
        <strain evidence="6 7">2039</strain>
    </source>
</reference>
<dbReference type="GO" id="GO:0046854">
    <property type="term" value="P:phosphatidylinositol phosphate biosynthetic process"/>
    <property type="evidence" value="ECO:0007669"/>
    <property type="project" value="InterPro"/>
</dbReference>
<dbReference type="AlphaFoldDB" id="A0A6B8WCK1"/>
<feature type="binding site" evidence="5">
    <location>
        <position position="66"/>
    </location>
    <ligand>
        <name>Mg(2+)</name>
        <dbReference type="ChEBI" id="CHEBI:18420"/>
        <label>1</label>
        <note>catalytic</note>
    </ligand>
</feature>
<gene>
    <name evidence="6" type="primary">impA</name>
    <name evidence="6" type="ORF">COCCU_09130</name>
</gene>
<feature type="binding site" evidence="5">
    <location>
        <position position="84"/>
    </location>
    <ligand>
        <name>Mg(2+)</name>
        <dbReference type="ChEBI" id="CHEBI:18420"/>
        <label>1</label>
        <note>catalytic</note>
    </ligand>
</feature>
<dbReference type="CDD" id="cd01637">
    <property type="entry name" value="IMPase_like"/>
    <property type="match status" value="1"/>
</dbReference>
<evidence type="ECO:0000256" key="2">
    <source>
        <dbReference type="ARBA" id="ARBA00013106"/>
    </source>
</evidence>
<dbReference type="PRINTS" id="PR00377">
    <property type="entry name" value="IMPHPHTASES"/>
</dbReference>
<dbReference type="InterPro" id="IPR000760">
    <property type="entry name" value="Inositol_monophosphatase-like"/>
</dbReference>
<dbReference type="RefSeq" id="WP_407924138.1">
    <property type="nucleotide sequence ID" value="NZ_CP046455.1"/>
</dbReference>
<dbReference type="Gene3D" id="3.40.190.80">
    <property type="match status" value="1"/>
</dbReference>
<evidence type="ECO:0000256" key="4">
    <source>
        <dbReference type="ARBA" id="ARBA00022842"/>
    </source>
</evidence>
<evidence type="ECO:0000313" key="7">
    <source>
        <dbReference type="Proteomes" id="UP000424462"/>
    </source>
</evidence>
<dbReference type="EMBL" id="CP046455">
    <property type="protein sequence ID" value="QGU07750.1"/>
    <property type="molecule type" value="Genomic_DNA"/>
</dbReference>
<dbReference type="GO" id="GO:0046872">
    <property type="term" value="F:metal ion binding"/>
    <property type="evidence" value="ECO:0007669"/>
    <property type="project" value="UniProtKB-KW"/>
</dbReference>
<evidence type="ECO:0000256" key="5">
    <source>
        <dbReference type="PIRSR" id="PIRSR600760-2"/>
    </source>
</evidence>
<feature type="binding site" evidence="5">
    <location>
        <position position="83"/>
    </location>
    <ligand>
        <name>Mg(2+)</name>
        <dbReference type="ChEBI" id="CHEBI:18420"/>
        <label>1</label>
        <note>catalytic</note>
    </ligand>
</feature>
<dbReference type="PANTHER" id="PTHR20854:SF4">
    <property type="entry name" value="INOSITOL-1-MONOPHOSPHATASE-RELATED"/>
    <property type="match status" value="1"/>
</dbReference>
<dbReference type="GO" id="GO:0006020">
    <property type="term" value="P:inositol metabolic process"/>
    <property type="evidence" value="ECO:0007669"/>
    <property type="project" value="TreeGrafter"/>
</dbReference>
<proteinExistence type="predicted"/>
<dbReference type="PROSITE" id="PS00630">
    <property type="entry name" value="IMP_2"/>
    <property type="match status" value="1"/>
</dbReference>
<dbReference type="Gene3D" id="3.30.540.10">
    <property type="entry name" value="Fructose-1,6-Bisphosphatase, subunit A, domain 1"/>
    <property type="match status" value="1"/>
</dbReference>
<organism evidence="6 7">
    <name type="scientific">Corynebacterium occultum</name>
    <dbReference type="NCBI Taxonomy" id="2675219"/>
    <lineage>
        <taxon>Bacteria</taxon>
        <taxon>Bacillati</taxon>
        <taxon>Actinomycetota</taxon>
        <taxon>Actinomycetes</taxon>
        <taxon>Mycobacteriales</taxon>
        <taxon>Corynebacteriaceae</taxon>
        <taxon>Corynebacterium</taxon>
    </lineage>
</organism>
<dbReference type="GO" id="GO:0008934">
    <property type="term" value="F:inositol monophosphate 1-phosphatase activity"/>
    <property type="evidence" value="ECO:0007669"/>
    <property type="project" value="TreeGrafter"/>
</dbReference>
<comment type="catalytic activity">
    <reaction evidence="1">
        <text>a myo-inositol phosphate + H2O = myo-inositol + phosphate</text>
        <dbReference type="Rhea" id="RHEA:24056"/>
        <dbReference type="ChEBI" id="CHEBI:15377"/>
        <dbReference type="ChEBI" id="CHEBI:17268"/>
        <dbReference type="ChEBI" id="CHEBI:43474"/>
        <dbReference type="ChEBI" id="CHEBI:84139"/>
        <dbReference type="EC" id="3.1.3.25"/>
    </reaction>
</comment>
<dbReference type="SUPFAM" id="SSF56655">
    <property type="entry name" value="Carbohydrate phosphatase"/>
    <property type="match status" value="1"/>
</dbReference>
<sequence length="264" mass="27981">MTDPSTMLRIAESAVSAAERSFIHGLGADPHQIKERGDFATKVDLEIEEKLRSSLSDQTGIPVYGEESGGDLNRDRVWIVDPIDGTANYAAGNPLCAILLSLLVEGQPMVAVTSIPMLGRRLSAHVSSPLYLNGRALKPLRDPDKMIAQIGFSSVASPLNSRYSSQVRQGLLADLAETYLRPRITGSVGVDLAFTAQGIFGGALSLSPNVWDNAAGVLLIRAAGGVVTGTEGEPWTMNSEGVIAGNAEAHKAIMGTMNKILNQQ</sequence>
<name>A0A6B8WCK1_9CORY</name>
<keyword evidence="4 5" id="KW-0460">Magnesium</keyword>
<dbReference type="InterPro" id="IPR020550">
    <property type="entry name" value="Inositol_monophosphatase_CS"/>
</dbReference>
<dbReference type="Pfam" id="PF00459">
    <property type="entry name" value="Inositol_P"/>
    <property type="match status" value="1"/>
</dbReference>
<accession>A0A6B8WCK1</accession>
<evidence type="ECO:0000313" key="6">
    <source>
        <dbReference type="EMBL" id="QGU07750.1"/>
    </source>
</evidence>
<dbReference type="PANTHER" id="PTHR20854">
    <property type="entry name" value="INOSITOL MONOPHOSPHATASE"/>
    <property type="match status" value="1"/>
</dbReference>